<gene>
    <name evidence="1" type="ORF">D9O36_05995</name>
</gene>
<dbReference type="OrthoDB" id="10012965at2"/>
<sequence length="270" mass="31432">MKTLLKNILNGFNSAISKTYLVGTISDQIFEDFPSKLPIEIRDNWREKMKLLLADVNSPKKSENYNFKDYGFFLSLIHTIPSGGEQSDFEQVILRKDLISYVAYLEALFQDVNRIIYKENPNYISGEKQISWNDILDKENYQEIVDFVIEKQLEKSGYDKLSKQIERLNNEPYLFKILIKKEKIKELELLVATRNLIIHNGNKITAEYLALCDNSTLNIGDKLMLSRDNLNDVHILIQKIAYETYASVGHKLFGIDKIELYNEMNYKPGK</sequence>
<accession>A0A7X2ZS81</accession>
<evidence type="ECO:0000313" key="1">
    <source>
        <dbReference type="EMBL" id="MUH35384.1"/>
    </source>
</evidence>
<evidence type="ECO:0000313" key="2">
    <source>
        <dbReference type="Proteomes" id="UP000540519"/>
    </source>
</evidence>
<dbReference type="AlphaFoldDB" id="A0A7X2ZS81"/>
<dbReference type="Proteomes" id="UP000540519">
    <property type="component" value="Unassembled WGS sequence"/>
</dbReference>
<evidence type="ECO:0008006" key="3">
    <source>
        <dbReference type="Google" id="ProtNLM"/>
    </source>
</evidence>
<proteinExistence type="predicted"/>
<organism evidence="1 2">
    <name type="scientific">Zobellia amurskyensis</name>
    <dbReference type="NCBI Taxonomy" id="248905"/>
    <lineage>
        <taxon>Bacteria</taxon>
        <taxon>Pseudomonadati</taxon>
        <taxon>Bacteroidota</taxon>
        <taxon>Flavobacteriia</taxon>
        <taxon>Flavobacteriales</taxon>
        <taxon>Flavobacteriaceae</taxon>
        <taxon>Zobellia</taxon>
    </lineage>
</organism>
<name>A0A7X2ZS81_9FLAO</name>
<reference evidence="1 2" key="1">
    <citation type="journal article" date="2019" name="Mar. Drugs">
        <title>Comparative Genomics and CAZyme Genome Repertoires of Marine Zobellia amurskyensis KMM 3526(T) and Zobellia laminariae KMM 3676(T).</title>
        <authorList>
            <person name="Chernysheva N."/>
            <person name="Bystritskaya E."/>
            <person name="Stenkova A."/>
            <person name="Golovkin I."/>
            <person name="Nedashkovskaya O."/>
            <person name="Isaeva M."/>
        </authorList>
    </citation>
    <scope>NUCLEOTIDE SEQUENCE [LARGE SCALE GENOMIC DNA]</scope>
    <source>
        <strain evidence="1 2">KMM 3526</strain>
    </source>
</reference>
<protein>
    <recommendedName>
        <fullName evidence="3">RiboL-PSP-HEPN domain-containing protein</fullName>
    </recommendedName>
</protein>
<keyword evidence="2" id="KW-1185">Reference proteome</keyword>
<comment type="caution">
    <text evidence="1">The sequence shown here is derived from an EMBL/GenBank/DDBJ whole genome shotgun (WGS) entry which is preliminary data.</text>
</comment>
<dbReference type="EMBL" id="RCNR01000008">
    <property type="protein sequence ID" value="MUH35384.1"/>
    <property type="molecule type" value="Genomic_DNA"/>
</dbReference>
<dbReference type="RefSeq" id="WP_155599225.1">
    <property type="nucleotide sequence ID" value="NZ_RCNR01000008.1"/>
</dbReference>